<feature type="domain" description="Reverse transcriptase" evidence="10">
    <location>
        <begin position="1"/>
        <end position="269"/>
    </location>
</feature>
<keyword evidence="6 11" id="KW-0695">RNA-directed DNA polymerase</keyword>
<dbReference type="InterPro" id="IPR043502">
    <property type="entry name" value="DNA/RNA_pol_sf"/>
</dbReference>
<dbReference type="PANTHER" id="PTHR34047:SF7">
    <property type="entry name" value="RNA-DIRECTED DNA POLYMERASE"/>
    <property type="match status" value="1"/>
</dbReference>
<dbReference type="PRINTS" id="PR00866">
    <property type="entry name" value="RNADNAPOLMS"/>
</dbReference>
<evidence type="ECO:0000256" key="9">
    <source>
        <dbReference type="ARBA" id="ARBA00048173"/>
    </source>
</evidence>
<organism evidence="11 12">
    <name type="scientific">Bergeyella porcorum</name>
    <dbReference type="NCBI Taxonomy" id="1735111"/>
    <lineage>
        <taxon>Bacteria</taxon>
        <taxon>Pseudomonadati</taxon>
        <taxon>Bacteroidota</taxon>
        <taxon>Flavobacteriia</taxon>
        <taxon>Flavobacteriales</taxon>
        <taxon>Weeksellaceae</taxon>
        <taxon>Bergeyella</taxon>
    </lineage>
</organism>
<dbReference type="GO" id="GO:0046872">
    <property type="term" value="F:metal ion binding"/>
    <property type="evidence" value="ECO:0007669"/>
    <property type="project" value="UniProtKB-KW"/>
</dbReference>
<dbReference type="InterPro" id="IPR000123">
    <property type="entry name" value="Reverse_transcriptase_msDNA"/>
</dbReference>
<dbReference type="PROSITE" id="PS50878">
    <property type="entry name" value="RT_POL"/>
    <property type="match status" value="1"/>
</dbReference>
<evidence type="ECO:0000256" key="1">
    <source>
        <dbReference type="ARBA" id="ARBA00012493"/>
    </source>
</evidence>
<evidence type="ECO:0000256" key="8">
    <source>
        <dbReference type="ARBA" id="ARBA00034120"/>
    </source>
</evidence>
<keyword evidence="7" id="KW-0051">Antiviral defense</keyword>
<dbReference type="EMBL" id="CP136426">
    <property type="protein sequence ID" value="WOC51157.1"/>
    <property type="molecule type" value="Genomic_DNA"/>
</dbReference>
<keyword evidence="4" id="KW-0479">Metal-binding</keyword>
<comment type="catalytic activity">
    <reaction evidence="9">
        <text>DNA(n) + a 2'-deoxyribonucleoside 5'-triphosphate = DNA(n+1) + diphosphate</text>
        <dbReference type="Rhea" id="RHEA:22508"/>
        <dbReference type="Rhea" id="RHEA-COMP:17339"/>
        <dbReference type="Rhea" id="RHEA-COMP:17340"/>
        <dbReference type="ChEBI" id="CHEBI:33019"/>
        <dbReference type="ChEBI" id="CHEBI:61560"/>
        <dbReference type="ChEBI" id="CHEBI:173112"/>
        <dbReference type="EC" id="2.7.7.49"/>
    </reaction>
</comment>
<dbReference type="RefSeq" id="WP_327984818.1">
    <property type="nucleotide sequence ID" value="NZ_CP136426.1"/>
</dbReference>
<dbReference type="AlphaFoldDB" id="A0AAU0F1I9"/>
<sequence>MNTISNEVKEQIKAEFLSIKKVDDLYDIIIGVLKFHNLPRVSRKQFAVCIRSLNIRYKKFVIKKKSGGERIINAPIGPLMLVQKALKFIMSLFFETHHKAMGFVEEKSVVDNAHLHIGKNYVYNIDLKDFFHSVERWQVKHLFMRKPFYFTDEREDVAFTIANLCTFLVETDGVKKVVLPQGAPTSPILTNILCKRMDFALDKLAKKHKATYSRYADDITFSSNKSVFKNPDFLKELEEIIVRNGFCTNTQKTRLQKKNARQEVTGITVNEKLNTARKYVKQIRMWLYLIEKYGVQKSEGIFRRDYIREKGHTKYQGNPMFNVIEGKLLYLKMVKGEGDNSYQKLAQRFDKIREFDVDKILKIWEENGMEEAQELFASTKIIPRRKKRKVTNKKWISYRRKVVFTISRGTLSKKQLIVDRD</sequence>
<dbReference type="KEGG" id="bpor:BPO_0510"/>
<comment type="similarity">
    <text evidence="8">Belongs to the bacterial reverse transcriptase family.</text>
</comment>
<protein>
    <recommendedName>
        <fullName evidence="1">RNA-directed DNA polymerase</fullName>
        <ecNumber evidence="1">2.7.7.49</ecNumber>
    </recommendedName>
</protein>
<name>A0AAU0F1I9_9FLAO</name>
<evidence type="ECO:0000256" key="6">
    <source>
        <dbReference type="ARBA" id="ARBA00022918"/>
    </source>
</evidence>
<evidence type="ECO:0000256" key="5">
    <source>
        <dbReference type="ARBA" id="ARBA00022842"/>
    </source>
</evidence>
<keyword evidence="5" id="KW-0460">Magnesium</keyword>
<evidence type="ECO:0000256" key="4">
    <source>
        <dbReference type="ARBA" id="ARBA00022723"/>
    </source>
</evidence>
<accession>A0AAU0F1I9</accession>
<evidence type="ECO:0000313" key="11">
    <source>
        <dbReference type="EMBL" id="WOC51157.1"/>
    </source>
</evidence>
<dbReference type="Pfam" id="PF00078">
    <property type="entry name" value="RVT_1"/>
    <property type="match status" value="1"/>
</dbReference>
<keyword evidence="2" id="KW-0808">Transferase</keyword>
<dbReference type="PANTHER" id="PTHR34047">
    <property type="entry name" value="NUCLEAR INTRON MATURASE 1, MITOCHONDRIAL-RELATED"/>
    <property type="match status" value="1"/>
</dbReference>
<reference evidence="11" key="1">
    <citation type="submission" date="2023-10" db="EMBL/GenBank/DDBJ databases">
        <title>Characterization and whole genome sequencing of a novel strain of Bergeyella porcorum QD2021 isolated from pig.</title>
        <authorList>
            <person name="Liu G."/>
            <person name="Chen C."/>
            <person name="Han X."/>
        </authorList>
    </citation>
    <scope>NUCLEOTIDE SEQUENCE</scope>
    <source>
        <strain evidence="11">QD2021</strain>
    </source>
</reference>
<evidence type="ECO:0000256" key="7">
    <source>
        <dbReference type="ARBA" id="ARBA00023118"/>
    </source>
</evidence>
<dbReference type="EC" id="2.7.7.49" evidence="1"/>
<dbReference type="InterPro" id="IPR000477">
    <property type="entry name" value="RT_dom"/>
</dbReference>
<evidence type="ECO:0000313" key="12">
    <source>
        <dbReference type="Proteomes" id="UP001432059"/>
    </source>
</evidence>
<dbReference type="CDD" id="cd03487">
    <property type="entry name" value="RT_Bac_retron_II"/>
    <property type="match status" value="1"/>
</dbReference>
<proteinExistence type="inferred from homology"/>
<keyword evidence="3" id="KW-0548">Nucleotidyltransferase</keyword>
<evidence type="ECO:0000259" key="10">
    <source>
        <dbReference type="PROSITE" id="PS50878"/>
    </source>
</evidence>
<keyword evidence="12" id="KW-1185">Reference proteome</keyword>
<dbReference type="SUPFAM" id="SSF56672">
    <property type="entry name" value="DNA/RNA polymerases"/>
    <property type="match status" value="1"/>
</dbReference>
<dbReference type="GO" id="GO:0003723">
    <property type="term" value="F:RNA binding"/>
    <property type="evidence" value="ECO:0007669"/>
    <property type="project" value="InterPro"/>
</dbReference>
<evidence type="ECO:0000256" key="3">
    <source>
        <dbReference type="ARBA" id="ARBA00022695"/>
    </source>
</evidence>
<dbReference type="GO" id="GO:0003964">
    <property type="term" value="F:RNA-directed DNA polymerase activity"/>
    <property type="evidence" value="ECO:0007669"/>
    <property type="project" value="UniProtKB-KW"/>
</dbReference>
<evidence type="ECO:0000256" key="2">
    <source>
        <dbReference type="ARBA" id="ARBA00022679"/>
    </source>
</evidence>
<dbReference type="GO" id="GO:0051607">
    <property type="term" value="P:defense response to virus"/>
    <property type="evidence" value="ECO:0007669"/>
    <property type="project" value="UniProtKB-KW"/>
</dbReference>
<dbReference type="Proteomes" id="UP001432059">
    <property type="component" value="Chromosome"/>
</dbReference>
<dbReference type="InterPro" id="IPR051083">
    <property type="entry name" value="GrpII_Intron_Splice-Mob/Def"/>
</dbReference>
<gene>
    <name evidence="11" type="ORF">BPO_0510</name>
</gene>